<reference evidence="2 3" key="1">
    <citation type="submission" date="2020-11" db="EMBL/GenBank/DDBJ databases">
        <title>Taxonomic investigation of Rahnella spp.</title>
        <authorList>
            <person name="Lee S.D."/>
        </authorList>
    </citation>
    <scope>NUCLEOTIDE SEQUENCE [LARGE SCALE GENOMIC DNA]</scope>
    <source>
        <strain evidence="2 3">SAP-10</strain>
    </source>
</reference>
<dbReference type="SUPFAM" id="SSF46565">
    <property type="entry name" value="Chaperone J-domain"/>
    <property type="match status" value="1"/>
</dbReference>
<name>A0ABS0DV61_9GAMM</name>
<evidence type="ECO:0000256" key="1">
    <source>
        <dbReference type="ARBA" id="ARBA00023186"/>
    </source>
</evidence>
<protein>
    <submittedName>
        <fullName evidence="2">Molecular chaperone DnaJ</fullName>
    </submittedName>
</protein>
<dbReference type="Proteomes" id="UP000600307">
    <property type="component" value="Unassembled WGS sequence"/>
</dbReference>
<keyword evidence="3" id="KW-1185">Reference proteome</keyword>
<accession>A0ABS0DV61</accession>
<organism evidence="2 3">
    <name type="scientific">Rahnella victoriana</name>
    <dbReference type="NCBI Taxonomy" id="1510570"/>
    <lineage>
        <taxon>Bacteria</taxon>
        <taxon>Pseudomonadati</taxon>
        <taxon>Pseudomonadota</taxon>
        <taxon>Gammaproteobacteria</taxon>
        <taxon>Enterobacterales</taxon>
        <taxon>Yersiniaceae</taxon>
        <taxon>Rahnella</taxon>
    </lineage>
</organism>
<evidence type="ECO:0000313" key="2">
    <source>
        <dbReference type="EMBL" id="MBF7957525.1"/>
    </source>
</evidence>
<dbReference type="EMBL" id="JADOBH010000004">
    <property type="protein sequence ID" value="MBF7957525.1"/>
    <property type="molecule type" value="Genomic_DNA"/>
</dbReference>
<evidence type="ECO:0000313" key="3">
    <source>
        <dbReference type="Proteomes" id="UP000600307"/>
    </source>
</evidence>
<gene>
    <name evidence="2" type="ORF">IV431_18345</name>
</gene>
<keyword evidence="1" id="KW-0143">Chaperone</keyword>
<dbReference type="RefSeq" id="WP_095925752.1">
    <property type="nucleotide sequence ID" value="NZ_CBCSED010000002.1"/>
</dbReference>
<sequence length="185" mass="20711">MGIWTVLGIEPTQDLTVIKRAYARQLKTTRPDQDPDAYQRLREAFESAKRGEQFWGVSDVVTNPIPLMIVTGEGLIRRTQVHHQVSATASLLLENELAGLKQLADCLSGELLQNLQLREMFSQQLAWELAEREGLTPALLESVAALMEWGINNYQPDGISGYQLDAMYQQIEHTGAGRHGQVLKP</sequence>
<comment type="caution">
    <text evidence="2">The sequence shown here is derived from an EMBL/GenBank/DDBJ whole genome shotgun (WGS) entry which is preliminary data.</text>
</comment>
<proteinExistence type="predicted"/>
<dbReference type="InterPro" id="IPR036869">
    <property type="entry name" value="J_dom_sf"/>
</dbReference>